<feature type="compositionally biased region" description="Basic and acidic residues" evidence="1">
    <location>
        <begin position="292"/>
        <end position="307"/>
    </location>
</feature>
<gene>
    <name evidence="2" type="ORF">DUI87_19556</name>
</gene>
<feature type="compositionally biased region" description="Polar residues" evidence="1">
    <location>
        <begin position="93"/>
        <end position="109"/>
    </location>
</feature>
<comment type="caution">
    <text evidence="2">The sequence shown here is derived from an EMBL/GenBank/DDBJ whole genome shotgun (WGS) entry which is preliminary data.</text>
</comment>
<sequence length="307" mass="34063">MTPENHSVLAWSGSEREPPQPSSESHLGRQKTVARSEENTNNRNGTETTSTPDETETTGARKVEQKPQASLVRQPQASLDARHLASLKEKNKTSAATSKLSEDQSQTKTTPEKKHLSSQEEEEQLVFNSSQTTVFQRALEPVTLRSAGSDQDTLRRNGHSCSKPFGFGETVRFRTHTMGSNISQEKISRQKKDRIAARKEAAEKFEDAQQILVPVQREKEKEKEKETGPNDVQLPKHPGEDEAAAKPQTKETVSEADTAQASAKPEFSPTDWTDIKKCSMGAKGMDMPVSEDDPHKYGDDSSDHHQS</sequence>
<organism evidence="2 3">
    <name type="scientific">Hirundo rustica rustica</name>
    <dbReference type="NCBI Taxonomy" id="333673"/>
    <lineage>
        <taxon>Eukaryota</taxon>
        <taxon>Metazoa</taxon>
        <taxon>Chordata</taxon>
        <taxon>Craniata</taxon>
        <taxon>Vertebrata</taxon>
        <taxon>Euteleostomi</taxon>
        <taxon>Archelosauria</taxon>
        <taxon>Archosauria</taxon>
        <taxon>Dinosauria</taxon>
        <taxon>Saurischia</taxon>
        <taxon>Theropoda</taxon>
        <taxon>Coelurosauria</taxon>
        <taxon>Aves</taxon>
        <taxon>Neognathae</taxon>
        <taxon>Neoaves</taxon>
        <taxon>Telluraves</taxon>
        <taxon>Australaves</taxon>
        <taxon>Passeriformes</taxon>
        <taxon>Sylvioidea</taxon>
        <taxon>Hirundinidae</taxon>
        <taxon>Hirundo</taxon>
    </lineage>
</organism>
<evidence type="ECO:0000313" key="3">
    <source>
        <dbReference type="Proteomes" id="UP000269221"/>
    </source>
</evidence>
<accession>A0A3M0JRW8</accession>
<dbReference type="AlphaFoldDB" id="A0A3M0JRW8"/>
<feature type="compositionally biased region" description="Polar residues" evidence="1">
    <location>
        <begin position="67"/>
        <end position="77"/>
    </location>
</feature>
<feature type="compositionally biased region" description="Low complexity" evidence="1">
    <location>
        <begin position="41"/>
        <end position="52"/>
    </location>
</feature>
<name>A0A3M0JRW8_HIRRU</name>
<feature type="region of interest" description="Disordered" evidence="1">
    <location>
        <begin position="146"/>
        <end position="307"/>
    </location>
</feature>
<evidence type="ECO:0000313" key="2">
    <source>
        <dbReference type="EMBL" id="RMC03803.1"/>
    </source>
</evidence>
<dbReference type="EMBL" id="QRBI01000128">
    <property type="protein sequence ID" value="RMC03803.1"/>
    <property type="molecule type" value="Genomic_DNA"/>
</dbReference>
<evidence type="ECO:0000256" key="1">
    <source>
        <dbReference type="SAM" id="MobiDB-lite"/>
    </source>
</evidence>
<feature type="compositionally biased region" description="Basic and acidic residues" evidence="1">
    <location>
        <begin position="186"/>
        <end position="207"/>
    </location>
</feature>
<protein>
    <submittedName>
        <fullName evidence="2">Uncharacterized protein</fullName>
    </submittedName>
</protein>
<proteinExistence type="predicted"/>
<feature type="compositionally biased region" description="Basic and acidic residues" evidence="1">
    <location>
        <begin position="237"/>
        <end position="253"/>
    </location>
</feature>
<dbReference type="Proteomes" id="UP000269221">
    <property type="component" value="Unassembled WGS sequence"/>
</dbReference>
<feature type="region of interest" description="Disordered" evidence="1">
    <location>
        <begin position="1"/>
        <end position="127"/>
    </location>
</feature>
<feature type="compositionally biased region" description="Basic and acidic residues" evidence="1">
    <location>
        <begin position="216"/>
        <end position="228"/>
    </location>
</feature>
<keyword evidence="3" id="KW-1185">Reference proteome</keyword>
<reference evidence="2 3" key="1">
    <citation type="submission" date="2018-07" db="EMBL/GenBank/DDBJ databases">
        <title>A high quality draft genome assembly of the barn swallow (H. rustica rustica).</title>
        <authorList>
            <person name="Formenti G."/>
            <person name="Chiara M."/>
            <person name="Poveda L."/>
            <person name="Francoijs K.-J."/>
            <person name="Bonisoli-Alquati A."/>
            <person name="Canova L."/>
            <person name="Gianfranceschi L."/>
            <person name="Horner D.S."/>
            <person name="Saino N."/>
        </authorList>
    </citation>
    <scope>NUCLEOTIDE SEQUENCE [LARGE SCALE GENOMIC DNA]</scope>
    <source>
        <strain evidence="2">Chelidonia</strain>
        <tissue evidence="2">Blood</tissue>
    </source>
</reference>
<feature type="compositionally biased region" description="Basic and acidic residues" evidence="1">
    <location>
        <begin position="80"/>
        <end position="92"/>
    </location>
</feature>